<dbReference type="Proteomes" id="UP000299102">
    <property type="component" value="Unassembled WGS sequence"/>
</dbReference>
<organism evidence="1 2">
    <name type="scientific">Eumeta variegata</name>
    <name type="common">Bagworm moth</name>
    <name type="synonym">Eumeta japonica</name>
    <dbReference type="NCBI Taxonomy" id="151549"/>
    <lineage>
        <taxon>Eukaryota</taxon>
        <taxon>Metazoa</taxon>
        <taxon>Ecdysozoa</taxon>
        <taxon>Arthropoda</taxon>
        <taxon>Hexapoda</taxon>
        <taxon>Insecta</taxon>
        <taxon>Pterygota</taxon>
        <taxon>Neoptera</taxon>
        <taxon>Endopterygota</taxon>
        <taxon>Lepidoptera</taxon>
        <taxon>Glossata</taxon>
        <taxon>Ditrysia</taxon>
        <taxon>Tineoidea</taxon>
        <taxon>Psychidae</taxon>
        <taxon>Oiketicinae</taxon>
        <taxon>Eumeta</taxon>
    </lineage>
</organism>
<dbReference type="EMBL" id="BGZK01000028">
    <property type="protein sequence ID" value="GBP07776.1"/>
    <property type="molecule type" value="Genomic_DNA"/>
</dbReference>
<dbReference type="AlphaFoldDB" id="A0A4C1T0Q5"/>
<protein>
    <submittedName>
        <fullName evidence="1">Uncharacterized protein</fullName>
    </submittedName>
</protein>
<comment type="caution">
    <text evidence="1">The sequence shown here is derived from an EMBL/GenBank/DDBJ whole genome shotgun (WGS) entry which is preliminary data.</text>
</comment>
<reference evidence="1 2" key="1">
    <citation type="journal article" date="2019" name="Commun. Biol.">
        <title>The bagworm genome reveals a unique fibroin gene that provides high tensile strength.</title>
        <authorList>
            <person name="Kono N."/>
            <person name="Nakamura H."/>
            <person name="Ohtoshi R."/>
            <person name="Tomita M."/>
            <person name="Numata K."/>
            <person name="Arakawa K."/>
        </authorList>
    </citation>
    <scope>NUCLEOTIDE SEQUENCE [LARGE SCALE GENOMIC DNA]</scope>
</reference>
<sequence length="90" mass="10065">MYHRDQSLDSEDGVDGSAMLCSQTTSRMTMIASPSAAIMDGHALRTTPEGSRLGIGCHRWIIKYVPWPTDKMGGRRRCVVNRRSKERIGI</sequence>
<evidence type="ECO:0000313" key="1">
    <source>
        <dbReference type="EMBL" id="GBP07776.1"/>
    </source>
</evidence>
<name>A0A4C1T0Q5_EUMVA</name>
<proteinExistence type="predicted"/>
<accession>A0A4C1T0Q5</accession>
<keyword evidence="2" id="KW-1185">Reference proteome</keyword>
<gene>
    <name evidence="1" type="ORF">EVAR_77977_1</name>
</gene>
<evidence type="ECO:0000313" key="2">
    <source>
        <dbReference type="Proteomes" id="UP000299102"/>
    </source>
</evidence>